<dbReference type="Proteomes" id="UP000182204">
    <property type="component" value="Chromosome"/>
</dbReference>
<name>A0A1L3NEY0_CLOSG</name>
<protein>
    <submittedName>
        <fullName evidence="2">Uncharacterized protein</fullName>
    </submittedName>
</protein>
<organism evidence="2 3">
    <name type="scientific">Clostridium sporogenes</name>
    <dbReference type="NCBI Taxonomy" id="1509"/>
    <lineage>
        <taxon>Bacteria</taxon>
        <taxon>Bacillati</taxon>
        <taxon>Bacillota</taxon>
        <taxon>Clostridia</taxon>
        <taxon>Eubacteriales</taxon>
        <taxon>Clostridiaceae</taxon>
        <taxon>Clostridium</taxon>
    </lineage>
</organism>
<accession>A0A1L3NEY0</accession>
<evidence type="ECO:0000256" key="1">
    <source>
        <dbReference type="SAM" id="MobiDB-lite"/>
    </source>
</evidence>
<evidence type="ECO:0000313" key="3">
    <source>
        <dbReference type="Proteomes" id="UP000182204"/>
    </source>
</evidence>
<dbReference type="EMBL" id="CP013243">
    <property type="protein sequence ID" value="APH14679.1"/>
    <property type="molecule type" value="Genomic_DNA"/>
</dbReference>
<dbReference type="RefSeq" id="WP_167366069.1">
    <property type="nucleotide sequence ID" value="NZ_CP013243.1"/>
</dbReference>
<gene>
    <name evidence="2" type="ORF">NPD5_156</name>
</gene>
<dbReference type="AlphaFoldDB" id="A0A1L3NEY0"/>
<proteinExistence type="predicted"/>
<reference evidence="2 3" key="1">
    <citation type="submission" date="2015-11" db="EMBL/GenBank/DDBJ databases">
        <authorList>
            <person name="Hill K.K."/>
            <person name="Shirey T.B."/>
            <person name="Raphael B."/>
            <person name="Daligault H.E."/>
            <person name="Davenport K.W."/>
            <person name="Bruce D.C."/>
            <person name="Foley B.T."/>
            <person name="Johnson S.L."/>
        </authorList>
    </citation>
    <scope>NUCLEOTIDE SEQUENCE [LARGE SCALE GENOMIC DNA]</scope>
    <source>
        <strain evidence="2 3">CDC_1632</strain>
    </source>
</reference>
<sequence length="73" mass="8223">MTYIDNLSAEDRLELTNKIAISLSKDRTVDEINILGNFIVGIGRLILTLTAQQQYTPSQQETKKSTTENTTTY</sequence>
<feature type="region of interest" description="Disordered" evidence="1">
    <location>
        <begin position="54"/>
        <end position="73"/>
    </location>
</feature>
<evidence type="ECO:0000313" key="2">
    <source>
        <dbReference type="EMBL" id="APH14679.1"/>
    </source>
</evidence>